<dbReference type="Proteomes" id="UP000831701">
    <property type="component" value="Chromosome 22"/>
</dbReference>
<sequence>MLNMDPVSLSYDPALAPPPYPHPTSKVSSPPCHHLTSSGESRRRSGTVRRAERWRQGREAQRRAADEEWNNHGRSRVRGSIFTRNPQEHLRAPQQRHETGPALRLSSVGWHGPVMNGAVVPGSPELSSSCPLPDWREFCELHARASAADFADKFQRFLLENPCYDSPGADASFSQHFAHHFLECFTAALTQARENQASSPGEDGSNAAPKYSIVPFLGIQGCPLSYGHDLYQRRKDAGASSESLDSMDSGGGGIDGGGSGTTASRGPQPAHKVSALGQSRSSEDVSVSHPKARFKKGFSLRNMSLCVVDGVKEMWHRRASPEPDGPSGARKANGGGGGGGMGGGAGGGEAAGGEKWSQKLRLPRGSQGHKAEMLEIQREGALRYMVADDTNCMGAAQWQKCRLLLRKTKREEGGERFLLEFYVPPKSSKPKVSIPLSAIVEVRTTMPLEMPDKDNTFVLKVENGGEYILETIDSLQKNSWVADIQDCIDPGDSGDDIELASCPHGQASKDCSMVASCSCELLSEGVYRAPERSCPSAAEHYSAPSVRCREPPFTQHPSHMPLERFLQSPEAQGSNSSAGGSEGSKESDGDASLAGYPWFHGTLSRVRAAQLVLAGGARSHGLFVIRQSETRPGEYVLTFNFQGKAKHLRLSVNENGQCHVHHLWFHTVSDMLRHFHAHPIPLESGGSADITLRSYVQVQRSSTTDVTVPPVLTPARDAGCRTDSAQPALHPPGMTTPAGPPPDAPLSSSTSSSPTALPSLSRSDPGTGGGVGGGLQSRSNSSERLLEASSGASEDYHDADGTRRARAVENQYSFY</sequence>
<accession>A0ACB8VFH2</accession>
<name>A0ACB8VFH2_9TELE</name>
<gene>
    <name evidence="1" type="ORF">L3Q82_018768</name>
</gene>
<reference evidence="1" key="1">
    <citation type="submission" date="2022-04" db="EMBL/GenBank/DDBJ databases">
        <title>Jade perch genome.</title>
        <authorList>
            <person name="Chao B."/>
        </authorList>
    </citation>
    <scope>NUCLEOTIDE SEQUENCE</scope>
    <source>
        <strain evidence="1">CB-2022</strain>
    </source>
</reference>
<keyword evidence="2" id="KW-1185">Reference proteome</keyword>
<protein>
    <submittedName>
        <fullName evidence="1">Uncharacterized protein</fullName>
    </submittedName>
</protein>
<comment type="caution">
    <text evidence="1">The sequence shown here is derived from an EMBL/GenBank/DDBJ whole genome shotgun (WGS) entry which is preliminary data.</text>
</comment>
<evidence type="ECO:0000313" key="1">
    <source>
        <dbReference type="EMBL" id="KAI3354235.1"/>
    </source>
</evidence>
<proteinExistence type="predicted"/>
<dbReference type="EMBL" id="CM041552">
    <property type="protein sequence ID" value="KAI3354235.1"/>
    <property type="molecule type" value="Genomic_DNA"/>
</dbReference>
<evidence type="ECO:0000313" key="2">
    <source>
        <dbReference type="Proteomes" id="UP000831701"/>
    </source>
</evidence>
<organism evidence="1 2">
    <name type="scientific">Scortum barcoo</name>
    <name type="common">barcoo grunter</name>
    <dbReference type="NCBI Taxonomy" id="214431"/>
    <lineage>
        <taxon>Eukaryota</taxon>
        <taxon>Metazoa</taxon>
        <taxon>Chordata</taxon>
        <taxon>Craniata</taxon>
        <taxon>Vertebrata</taxon>
        <taxon>Euteleostomi</taxon>
        <taxon>Actinopterygii</taxon>
        <taxon>Neopterygii</taxon>
        <taxon>Teleostei</taxon>
        <taxon>Neoteleostei</taxon>
        <taxon>Acanthomorphata</taxon>
        <taxon>Eupercaria</taxon>
        <taxon>Centrarchiformes</taxon>
        <taxon>Terapontoidei</taxon>
        <taxon>Terapontidae</taxon>
        <taxon>Scortum</taxon>
    </lineage>
</organism>